<keyword evidence="4" id="KW-0805">Transcription regulation</keyword>
<evidence type="ECO:0000256" key="1">
    <source>
        <dbReference type="ARBA" id="ARBA00022723"/>
    </source>
</evidence>
<evidence type="ECO:0000313" key="10">
    <source>
        <dbReference type="Proteomes" id="UP000663848"/>
    </source>
</evidence>
<comment type="caution">
    <text evidence="9">The sequence shown here is derived from an EMBL/GenBank/DDBJ whole genome shotgun (WGS) entry which is preliminary data.</text>
</comment>
<feature type="non-terminal residue" evidence="9">
    <location>
        <position position="1"/>
    </location>
</feature>
<keyword evidence="2" id="KW-0863">Zinc-finger</keyword>
<evidence type="ECO:0000256" key="5">
    <source>
        <dbReference type="ARBA" id="ARBA00023125"/>
    </source>
</evidence>
<keyword evidence="5" id="KW-0238">DNA-binding</keyword>
<evidence type="ECO:0000259" key="7">
    <source>
        <dbReference type="Pfam" id="PF00105"/>
    </source>
</evidence>
<organism evidence="9 10">
    <name type="scientific">Rotaria socialis</name>
    <dbReference type="NCBI Taxonomy" id="392032"/>
    <lineage>
        <taxon>Eukaryota</taxon>
        <taxon>Metazoa</taxon>
        <taxon>Spiralia</taxon>
        <taxon>Gnathifera</taxon>
        <taxon>Rotifera</taxon>
        <taxon>Eurotatoria</taxon>
        <taxon>Bdelloidea</taxon>
        <taxon>Philodinida</taxon>
        <taxon>Philodinidae</taxon>
        <taxon>Rotaria</taxon>
    </lineage>
</organism>
<evidence type="ECO:0000313" key="8">
    <source>
        <dbReference type="EMBL" id="CAF5092388.1"/>
    </source>
</evidence>
<evidence type="ECO:0000313" key="9">
    <source>
        <dbReference type="EMBL" id="CAF5098511.1"/>
    </source>
</evidence>
<dbReference type="Pfam" id="PF00105">
    <property type="entry name" value="zf-C4"/>
    <property type="match status" value="1"/>
</dbReference>
<name>A0A822EJI9_9BILA</name>
<sequence length="36" mass="3983">MNGHRQMNTTSSRILTDVPCKVCNDNSSGKHYGIFA</sequence>
<dbReference type="AlphaFoldDB" id="A0A822EJI9"/>
<protein>
    <recommendedName>
        <fullName evidence="7">Nuclear receptor domain-containing protein</fullName>
    </recommendedName>
</protein>
<keyword evidence="6" id="KW-0804">Transcription</keyword>
<keyword evidence="1" id="KW-0479">Metal-binding</keyword>
<dbReference type="GO" id="GO:0008270">
    <property type="term" value="F:zinc ion binding"/>
    <property type="evidence" value="ECO:0007669"/>
    <property type="project" value="UniProtKB-KW"/>
</dbReference>
<evidence type="ECO:0000256" key="6">
    <source>
        <dbReference type="ARBA" id="ARBA00023163"/>
    </source>
</evidence>
<feature type="domain" description="Nuclear receptor" evidence="7">
    <location>
        <begin position="19"/>
        <end position="35"/>
    </location>
</feature>
<dbReference type="EMBL" id="CAJOBR010070644">
    <property type="protein sequence ID" value="CAF5098511.1"/>
    <property type="molecule type" value="Genomic_DNA"/>
</dbReference>
<dbReference type="InterPro" id="IPR001628">
    <property type="entry name" value="Znf_hrmn_rcpt"/>
</dbReference>
<dbReference type="GO" id="GO:0003700">
    <property type="term" value="F:DNA-binding transcription factor activity"/>
    <property type="evidence" value="ECO:0007669"/>
    <property type="project" value="InterPro"/>
</dbReference>
<dbReference type="GO" id="GO:0043565">
    <property type="term" value="F:sequence-specific DNA binding"/>
    <property type="evidence" value="ECO:0007669"/>
    <property type="project" value="InterPro"/>
</dbReference>
<gene>
    <name evidence="8" type="ORF">QYT958_LOCUS44399</name>
    <name evidence="9" type="ORF">QYT958_LOCUS44712</name>
</gene>
<dbReference type="EMBL" id="CAJOBR010068489">
    <property type="protein sequence ID" value="CAF5092388.1"/>
    <property type="molecule type" value="Genomic_DNA"/>
</dbReference>
<accession>A0A822EJI9</accession>
<keyword evidence="3" id="KW-0862">Zinc</keyword>
<proteinExistence type="predicted"/>
<evidence type="ECO:0000256" key="4">
    <source>
        <dbReference type="ARBA" id="ARBA00023015"/>
    </source>
</evidence>
<evidence type="ECO:0000256" key="2">
    <source>
        <dbReference type="ARBA" id="ARBA00022771"/>
    </source>
</evidence>
<reference evidence="9" key="1">
    <citation type="submission" date="2021-02" db="EMBL/GenBank/DDBJ databases">
        <authorList>
            <person name="Nowell W R."/>
        </authorList>
    </citation>
    <scope>NUCLEOTIDE SEQUENCE</scope>
</reference>
<evidence type="ECO:0000256" key="3">
    <source>
        <dbReference type="ARBA" id="ARBA00022833"/>
    </source>
</evidence>
<dbReference type="Proteomes" id="UP000663848">
    <property type="component" value="Unassembled WGS sequence"/>
</dbReference>